<keyword evidence="1" id="KW-0472">Membrane</keyword>
<keyword evidence="1" id="KW-1133">Transmembrane helix</keyword>
<evidence type="ECO:0000313" key="3">
    <source>
        <dbReference type="Proteomes" id="UP000742631"/>
    </source>
</evidence>
<comment type="caution">
    <text evidence="2">The sequence shown here is derived from an EMBL/GenBank/DDBJ whole genome shotgun (WGS) entry which is preliminary data.</text>
</comment>
<dbReference type="AlphaFoldDB" id="A0A921E3V8"/>
<sequence>FRMRNRDLVYVSSSPFAELGKVLGVFSTVAAPIGAGASIYSVAK</sequence>
<evidence type="ECO:0000256" key="1">
    <source>
        <dbReference type="SAM" id="Phobius"/>
    </source>
</evidence>
<keyword evidence="1" id="KW-0812">Transmembrane</keyword>
<feature type="non-terminal residue" evidence="2">
    <location>
        <position position="1"/>
    </location>
</feature>
<gene>
    <name evidence="2" type="ORF">K8W01_15285</name>
</gene>
<keyword evidence="2" id="KW-0813">Transport</keyword>
<keyword evidence="2" id="KW-0762">Sugar transport</keyword>
<reference evidence="2" key="1">
    <citation type="journal article" date="2021" name="PeerJ">
        <title>Extensive microbial diversity within the chicken gut microbiome revealed by metagenomics and culture.</title>
        <authorList>
            <person name="Gilroy R."/>
            <person name="Ravi A."/>
            <person name="Getino M."/>
            <person name="Pursley I."/>
            <person name="Horton D.L."/>
            <person name="Alikhan N.F."/>
            <person name="Baker D."/>
            <person name="Gharbi K."/>
            <person name="Hall N."/>
            <person name="Watson M."/>
            <person name="Adriaenssens E.M."/>
            <person name="Foster-Nyarko E."/>
            <person name="Jarju S."/>
            <person name="Secka A."/>
            <person name="Antonio M."/>
            <person name="Oren A."/>
            <person name="Chaudhuri R.R."/>
            <person name="La Ragione R."/>
            <person name="Hildebrand F."/>
            <person name="Pallen M.J."/>
        </authorList>
    </citation>
    <scope>NUCLEOTIDE SEQUENCE</scope>
    <source>
        <strain evidence="2">316</strain>
    </source>
</reference>
<name>A0A921E3V8_9HYPH</name>
<proteinExistence type="predicted"/>
<reference evidence="2" key="2">
    <citation type="submission" date="2021-09" db="EMBL/GenBank/DDBJ databases">
        <authorList>
            <person name="Gilroy R."/>
        </authorList>
    </citation>
    <scope>NUCLEOTIDE SEQUENCE</scope>
    <source>
        <strain evidence="2">316</strain>
    </source>
</reference>
<feature type="transmembrane region" description="Helical" evidence="1">
    <location>
        <begin position="22"/>
        <end position="43"/>
    </location>
</feature>
<accession>A0A921E3V8</accession>
<dbReference type="EMBL" id="DYYG01000044">
    <property type="protein sequence ID" value="HJE25019.1"/>
    <property type="molecule type" value="Genomic_DNA"/>
</dbReference>
<evidence type="ECO:0000313" key="2">
    <source>
        <dbReference type="EMBL" id="HJE25019.1"/>
    </source>
</evidence>
<organism evidence="2 3">
    <name type="scientific">Methylorubrum populi</name>
    <dbReference type="NCBI Taxonomy" id="223967"/>
    <lineage>
        <taxon>Bacteria</taxon>
        <taxon>Pseudomonadati</taxon>
        <taxon>Pseudomonadota</taxon>
        <taxon>Alphaproteobacteria</taxon>
        <taxon>Hyphomicrobiales</taxon>
        <taxon>Methylobacteriaceae</taxon>
        <taxon>Methylorubrum</taxon>
    </lineage>
</organism>
<protein>
    <submittedName>
        <fullName evidence="2">Sugar transporter</fullName>
    </submittedName>
</protein>
<dbReference type="Proteomes" id="UP000742631">
    <property type="component" value="Unassembled WGS sequence"/>
</dbReference>